<dbReference type="InterPro" id="IPR029056">
    <property type="entry name" value="Ribokinase-like"/>
</dbReference>
<dbReference type="HAMAP" id="MF_01965">
    <property type="entry name" value="NADHX_dehydratase"/>
    <property type="match status" value="1"/>
</dbReference>
<comment type="similarity">
    <text evidence="6">Belongs to the NnrD/CARKD family.</text>
</comment>
<dbReference type="InterPro" id="IPR000631">
    <property type="entry name" value="CARKD"/>
</dbReference>
<dbReference type="STRING" id="1618446.UV61_C0029G0007"/>
<feature type="binding site" evidence="6">
    <location>
        <position position="39"/>
    </location>
    <ligand>
        <name>(6S)-NADPHX</name>
        <dbReference type="ChEBI" id="CHEBI:64076"/>
    </ligand>
</feature>
<feature type="binding site" evidence="6">
    <location>
        <position position="257"/>
    </location>
    <ligand>
        <name>AMP</name>
        <dbReference type="ChEBI" id="CHEBI:456215"/>
    </ligand>
</feature>
<evidence type="ECO:0000256" key="6">
    <source>
        <dbReference type="HAMAP-Rule" id="MF_01965"/>
    </source>
</evidence>
<evidence type="ECO:0000256" key="5">
    <source>
        <dbReference type="ARBA" id="ARBA00023239"/>
    </source>
</evidence>
<dbReference type="EC" id="4.2.1.136" evidence="6"/>
<feature type="binding site" evidence="6">
    <location>
        <position position="99"/>
    </location>
    <ligand>
        <name>(6S)-NADPHX</name>
        <dbReference type="ChEBI" id="CHEBI:64076"/>
    </ligand>
</feature>
<evidence type="ECO:0000313" key="8">
    <source>
        <dbReference type="EMBL" id="KKS84487.1"/>
    </source>
</evidence>
<dbReference type="PROSITE" id="PS01050">
    <property type="entry name" value="YJEF_C_2"/>
    <property type="match status" value="1"/>
</dbReference>
<evidence type="ECO:0000259" key="7">
    <source>
        <dbReference type="PROSITE" id="PS51383"/>
    </source>
</evidence>
<dbReference type="PANTHER" id="PTHR12592">
    <property type="entry name" value="ATP-DEPENDENT (S)-NAD(P)H-HYDRATE DEHYDRATASE FAMILY MEMBER"/>
    <property type="match status" value="1"/>
</dbReference>
<dbReference type="EMBL" id="LCFD01000029">
    <property type="protein sequence ID" value="KKS84487.1"/>
    <property type="molecule type" value="Genomic_DNA"/>
</dbReference>
<keyword evidence="3 6" id="KW-0521">NADP</keyword>
<keyword evidence="4 6" id="KW-0520">NAD</keyword>
<name>A0A0G1CG28_9BACT</name>
<feature type="binding site" evidence="6">
    <location>
        <position position="175"/>
    </location>
    <ligand>
        <name>(6S)-NADPHX</name>
        <dbReference type="ChEBI" id="CHEBI:64076"/>
    </ligand>
</feature>
<feature type="binding site" evidence="6">
    <location>
        <position position="258"/>
    </location>
    <ligand>
        <name>(6S)-NADPHX</name>
        <dbReference type="ChEBI" id="CHEBI:64076"/>
    </ligand>
</feature>
<keyword evidence="2 6" id="KW-0067">ATP-binding</keyword>
<comment type="caution">
    <text evidence="8">The sequence shown here is derived from an EMBL/GenBank/DDBJ whole genome shotgun (WGS) entry which is preliminary data.</text>
</comment>
<evidence type="ECO:0000313" key="9">
    <source>
        <dbReference type="Proteomes" id="UP000034050"/>
    </source>
</evidence>
<gene>
    <name evidence="6" type="primary">nnrD</name>
    <name evidence="8" type="ORF">UV61_C0029G0007</name>
</gene>
<dbReference type="GO" id="GO:0052855">
    <property type="term" value="F:ADP-dependent NAD(P)H-hydrate dehydratase activity"/>
    <property type="evidence" value="ECO:0007669"/>
    <property type="project" value="UniProtKB-UniRule"/>
</dbReference>
<dbReference type="GO" id="GO:0046496">
    <property type="term" value="P:nicotinamide nucleotide metabolic process"/>
    <property type="evidence" value="ECO:0007669"/>
    <property type="project" value="UniProtKB-UniRule"/>
</dbReference>
<protein>
    <recommendedName>
        <fullName evidence="6">ADP-dependent (S)-NAD(P)H-hydrate dehydratase</fullName>
        <ecNumber evidence="6">4.2.1.136</ecNumber>
    </recommendedName>
    <alternativeName>
        <fullName evidence="6">ADP-dependent NAD(P)HX dehydratase</fullName>
    </alternativeName>
</protein>
<evidence type="ECO:0000256" key="4">
    <source>
        <dbReference type="ARBA" id="ARBA00023027"/>
    </source>
</evidence>
<comment type="function">
    <text evidence="6">Catalyzes the dehydration of the S-form of NAD(P)HX at the expense of ADP, which is converted to AMP. Together with NAD(P)HX epimerase, which catalyzes the epimerization of the S- and R-forms, the enzyme allows the repair of both epimers of NAD(P)HX, a damaged form of NAD(P)H that is a result of enzymatic or heat-dependent hydration.</text>
</comment>
<sequence>MKQVSVNDLKSLFLPPSDSHKGQNGRLLIIGGSHLFHAASLWALKVASRIVDLVHYSSVAENNEIVQKSKEEFRDGIVIPRADIESYIEEDDCVLIGPGMVRSEKSNIKNQISKTHIKYQKLEDILQITDEGEQTAALTNYLLKKYPHKQWVIDAGALQMVDIGLIPKNAILTPHQGEFAGLWEKADSSQLAVRSGTELILADQIKLFAKRHQCIVLVKGEVDVVCNGGECDGRICVPGECRQISGGNSGMTKGGTGDVLAGLIAALATKNDPFLATIAGSFINKQAGDALYKTVGPFFNASDLADEIPKVMKELLVHQ</sequence>
<comment type="catalytic activity">
    <reaction evidence="6">
        <text>(6S)-NADHX + ADP = AMP + phosphate + NADH + H(+)</text>
        <dbReference type="Rhea" id="RHEA:32223"/>
        <dbReference type="ChEBI" id="CHEBI:15378"/>
        <dbReference type="ChEBI" id="CHEBI:43474"/>
        <dbReference type="ChEBI" id="CHEBI:57945"/>
        <dbReference type="ChEBI" id="CHEBI:64074"/>
        <dbReference type="ChEBI" id="CHEBI:456215"/>
        <dbReference type="ChEBI" id="CHEBI:456216"/>
        <dbReference type="EC" id="4.2.1.136"/>
    </reaction>
</comment>
<dbReference type="Pfam" id="PF01256">
    <property type="entry name" value="Carb_kinase"/>
    <property type="match status" value="1"/>
</dbReference>
<dbReference type="GO" id="GO:0005524">
    <property type="term" value="F:ATP binding"/>
    <property type="evidence" value="ECO:0007669"/>
    <property type="project" value="UniProtKB-KW"/>
</dbReference>
<comment type="subunit">
    <text evidence="6">Homotetramer.</text>
</comment>
<dbReference type="SUPFAM" id="SSF53613">
    <property type="entry name" value="Ribokinase-like"/>
    <property type="match status" value="1"/>
</dbReference>
<dbReference type="AlphaFoldDB" id="A0A0G1CG28"/>
<dbReference type="PROSITE" id="PS51383">
    <property type="entry name" value="YJEF_C_3"/>
    <property type="match status" value="1"/>
</dbReference>
<comment type="caution">
    <text evidence="6">Lacks conserved residue(s) required for the propagation of feature annotation.</text>
</comment>
<dbReference type="PATRIC" id="fig|1618446.3.peg.1547"/>
<dbReference type="CDD" id="cd01171">
    <property type="entry name" value="YXKO-related"/>
    <property type="match status" value="1"/>
</dbReference>
<dbReference type="InterPro" id="IPR017953">
    <property type="entry name" value="Carbohydrate_kinase_pred_CS"/>
</dbReference>
<feature type="domain" description="YjeF C-terminal" evidence="7">
    <location>
        <begin position="4"/>
        <end position="315"/>
    </location>
</feature>
<evidence type="ECO:0000256" key="1">
    <source>
        <dbReference type="ARBA" id="ARBA00022741"/>
    </source>
</evidence>
<accession>A0A0G1CG28</accession>
<keyword evidence="5 6" id="KW-0456">Lyase</keyword>
<reference evidence="8 9" key="1">
    <citation type="journal article" date="2015" name="Nature">
        <title>rRNA introns, odd ribosomes, and small enigmatic genomes across a large radiation of phyla.</title>
        <authorList>
            <person name="Brown C.T."/>
            <person name="Hug L.A."/>
            <person name="Thomas B.C."/>
            <person name="Sharon I."/>
            <person name="Castelle C.J."/>
            <person name="Singh A."/>
            <person name="Wilkins M.J."/>
            <person name="Williams K.H."/>
            <person name="Banfield J.F."/>
        </authorList>
    </citation>
    <scope>NUCLEOTIDE SEQUENCE [LARGE SCALE GENOMIC DNA]</scope>
</reference>
<proteinExistence type="inferred from homology"/>
<evidence type="ECO:0000256" key="2">
    <source>
        <dbReference type="ARBA" id="ARBA00022840"/>
    </source>
</evidence>
<comment type="catalytic activity">
    <reaction evidence="6">
        <text>(6S)-NADPHX + ADP = AMP + phosphate + NADPH + H(+)</text>
        <dbReference type="Rhea" id="RHEA:32235"/>
        <dbReference type="ChEBI" id="CHEBI:15378"/>
        <dbReference type="ChEBI" id="CHEBI:43474"/>
        <dbReference type="ChEBI" id="CHEBI:57783"/>
        <dbReference type="ChEBI" id="CHEBI:64076"/>
        <dbReference type="ChEBI" id="CHEBI:456215"/>
        <dbReference type="ChEBI" id="CHEBI:456216"/>
        <dbReference type="EC" id="4.2.1.136"/>
    </reaction>
</comment>
<evidence type="ECO:0000256" key="3">
    <source>
        <dbReference type="ARBA" id="ARBA00022857"/>
    </source>
</evidence>
<organism evidence="8 9">
    <name type="scientific">Candidatus Gottesmanbacteria bacterium GW2011_GWB1_43_11</name>
    <dbReference type="NCBI Taxonomy" id="1618446"/>
    <lineage>
        <taxon>Bacteria</taxon>
        <taxon>Candidatus Gottesmaniibacteriota</taxon>
    </lineage>
</organism>
<comment type="cofactor">
    <cofactor evidence="6">
        <name>Mg(2+)</name>
        <dbReference type="ChEBI" id="CHEBI:18420"/>
    </cofactor>
</comment>
<dbReference type="GO" id="GO:0110051">
    <property type="term" value="P:metabolite repair"/>
    <property type="evidence" value="ECO:0007669"/>
    <property type="project" value="TreeGrafter"/>
</dbReference>
<dbReference type="Gene3D" id="3.40.1190.20">
    <property type="match status" value="1"/>
</dbReference>
<keyword evidence="1 6" id="KW-0547">Nucleotide-binding</keyword>
<dbReference type="PANTHER" id="PTHR12592:SF0">
    <property type="entry name" value="ATP-DEPENDENT (S)-NAD(P)H-HYDRATE DEHYDRATASE"/>
    <property type="match status" value="1"/>
</dbReference>
<dbReference type="Proteomes" id="UP000034050">
    <property type="component" value="Unassembled WGS sequence"/>
</dbReference>